<dbReference type="GO" id="GO:0005576">
    <property type="term" value="C:extracellular region"/>
    <property type="evidence" value="ECO:0007669"/>
    <property type="project" value="InterPro"/>
</dbReference>
<dbReference type="Proteomes" id="UP000041254">
    <property type="component" value="Unassembled WGS sequence"/>
</dbReference>
<keyword evidence="11" id="KW-0624">Polysaccharide degradation</keyword>
<reference evidence="15 16" key="1">
    <citation type="submission" date="2014-11" db="EMBL/GenBank/DDBJ databases">
        <authorList>
            <person name="Zhu J."/>
            <person name="Qi W."/>
            <person name="Song R."/>
        </authorList>
    </citation>
    <scope>NUCLEOTIDE SEQUENCE [LARGE SCALE GENOMIC DNA]</scope>
</reference>
<dbReference type="AlphaFoldDB" id="A0A0G4F302"/>
<feature type="compositionally biased region" description="Basic and acidic residues" evidence="12">
    <location>
        <begin position="150"/>
        <end position="170"/>
    </location>
</feature>
<dbReference type="InParanoid" id="A0A0G4F302"/>
<name>A0A0G4F302_VITBC</name>
<organism evidence="15 16">
    <name type="scientific">Vitrella brassicaformis (strain CCMP3155)</name>
    <dbReference type="NCBI Taxonomy" id="1169540"/>
    <lineage>
        <taxon>Eukaryota</taxon>
        <taxon>Sar</taxon>
        <taxon>Alveolata</taxon>
        <taxon>Colpodellida</taxon>
        <taxon>Vitrellaceae</taxon>
        <taxon>Vitrella</taxon>
    </lineage>
</organism>
<evidence type="ECO:0000313" key="16">
    <source>
        <dbReference type="Proteomes" id="UP000041254"/>
    </source>
</evidence>
<evidence type="ECO:0000256" key="6">
    <source>
        <dbReference type="ARBA" id="ARBA00022737"/>
    </source>
</evidence>
<evidence type="ECO:0000256" key="2">
    <source>
        <dbReference type="ARBA" id="ARBA00007495"/>
    </source>
</evidence>
<dbReference type="PhylomeDB" id="A0A0G4F302"/>
<dbReference type="PRINTS" id="PR00134">
    <property type="entry name" value="GLHYDRLASE10"/>
</dbReference>
<dbReference type="PANTHER" id="PTHR31490:SF88">
    <property type="entry name" value="BETA-XYLANASE"/>
    <property type="match status" value="1"/>
</dbReference>
<evidence type="ECO:0000256" key="11">
    <source>
        <dbReference type="ARBA" id="ARBA00023326"/>
    </source>
</evidence>
<dbReference type="EMBL" id="CDMY01000367">
    <property type="protein sequence ID" value="CEM06601.1"/>
    <property type="molecule type" value="Genomic_DNA"/>
</dbReference>
<dbReference type="Pfam" id="PF00024">
    <property type="entry name" value="PAN_1"/>
    <property type="match status" value="2"/>
</dbReference>
<keyword evidence="7" id="KW-0378">Hydrolase</keyword>
<dbReference type="SUPFAM" id="SSF51445">
    <property type="entry name" value="(Trans)glycosidases"/>
    <property type="match status" value="1"/>
</dbReference>
<evidence type="ECO:0000256" key="1">
    <source>
        <dbReference type="ARBA" id="ARBA00000681"/>
    </source>
</evidence>
<dbReference type="OMA" id="NIAQMND"/>
<dbReference type="OrthoDB" id="3055998at2759"/>
<evidence type="ECO:0000256" key="12">
    <source>
        <dbReference type="SAM" id="MobiDB-lite"/>
    </source>
</evidence>
<feature type="domain" description="Apple" evidence="13">
    <location>
        <begin position="4"/>
        <end position="78"/>
    </location>
</feature>
<dbReference type="PROSITE" id="PS50948">
    <property type="entry name" value="PAN"/>
    <property type="match status" value="2"/>
</dbReference>
<comment type="catalytic activity">
    <reaction evidence="1">
        <text>Endohydrolysis of (1-&gt;4)-beta-D-xylosidic linkages in xylans.</text>
        <dbReference type="EC" id="3.2.1.8"/>
    </reaction>
</comment>
<dbReference type="InterPro" id="IPR017853">
    <property type="entry name" value="GH"/>
</dbReference>
<evidence type="ECO:0000259" key="14">
    <source>
        <dbReference type="PROSITE" id="PS51760"/>
    </source>
</evidence>
<feature type="domain" description="Apple" evidence="13">
    <location>
        <begin position="82"/>
        <end position="155"/>
    </location>
</feature>
<evidence type="ECO:0000259" key="13">
    <source>
        <dbReference type="PROSITE" id="PS50948"/>
    </source>
</evidence>
<evidence type="ECO:0000256" key="7">
    <source>
        <dbReference type="ARBA" id="ARBA00022801"/>
    </source>
</evidence>
<evidence type="ECO:0000256" key="3">
    <source>
        <dbReference type="ARBA" id="ARBA00012590"/>
    </source>
</evidence>
<dbReference type="SMART" id="SM00633">
    <property type="entry name" value="Glyco_10"/>
    <property type="match status" value="1"/>
</dbReference>
<dbReference type="InterPro" id="IPR044846">
    <property type="entry name" value="GH10"/>
</dbReference>
<gene>
    <name evidence="15" type="ORF">Vbra_14381</name>
</gene>
<dbReference type="GO" id="GO:0031176">
    <property type="term" value="F:endo-1,4-beta-xylanase activity"/>
    <property type="evidence" value="ECO:0007669"/>
    <property type="project" value="UniProtKB-EC"/>
</dbReference>
<proteinExistence type="inferred from homology"/>
<keyword evidence="5" id="KW-0732">Signal</keyword>
<sequence>MDACYHPGWDYWGHDLLSAKEIGSAEECQTRCQAHRGSPPCAVFTYRTQERQCWLKSEMALAEPPREDTNAISGPRFCVTGCLSEGSKLTSSPVGSTDTSTVEECRSLCARYPRCRAYTFIPSSQRCELHASLLCVGGIGGRSPPSGSSEDEKPRPHPESTPKPADRPRFGGEFSNFHRTNRKSFQDSHTGRSQQGTLRALADRHNLYIGAAMNIAQMNDARYLRTVRDQYSMVVAEWECKMAAIAPSPNNRNWSLCDRIADFARQQGLHFRFHTFAWHNSLPGWYKNQSPQAKRSMLDRYIGQVVDRYGDRSFWWDVVNEALSDNQVGQGHNVRWRDSPLYPAMRDWVSYSFKMAQKHMKQKKPGTPYKFYYNDYGVASLDGWSRPKSNAMYTMVRQLVDDRNVHIDGVGFQLHVNTKFSMFEGVRKNVRRYAKLGLEVQFTEVDVGCGEWRGANWHNCNNWGPDQARKQADIYSGLLRICLEEPNCTGYVMWGVSDRATWLRGAYPLIYDGNFQPKPAYWAMRDTLQKFGN</sequence>
<dbReference type="InterPro" id="IPR001000">
    <property type="entry name" value="GH10_dom"/>
</dbReference>
<dbReference type="Gene3D" id="3.50.4.10">
    <property type="entry name" value="Hepatocyte Growth Factor"/>
    <property type="match status" value="2"/>
</dbReference>
<dbReference type="SMART" id="SM00223">
    <property type="entry name" value="APPLE"/>
    <property type="match status" value="2"/>
</dbReference>
<keyword evidence="6" id="KW-0677">Repeat</keyword>
<dbReference type="PROSITE" id="PS51760">
    <property type="entry name" value="GH10_2"/>
    <property type="match status" value="1"/>
</dbReference>
<keyword evidence="9" id="KW-0119">Carbohydrate metabolism</keyword>
<feature type="domain" description="GH10" evidence="14">
    <location>
        <begin position="192"/>
        <end position="527"/>
    </location>
</feature>
<evidence type="ECO:0000256" key="8">
    <source>
        <dbReference type="ARBA" id="ARBA00023157"/>
    </source>
</evidence>
<accession>A0A0G4F302</accession>
<keyword evidence="4" id="KW-0858">Xylan degradation</keyword>
<dbReference type="InterPro" id="IPR003609">
    <property type="entry name" value="Pan_app"/>
</dbReference>
<dbReference type="GO" id="GO:0045493">
    <property type="term" value="P:xylan catabolic process"/>
    <property type="evidence" value="ECO:0007669"/>
    <property type="project" value="UniProtKB-KW"/>
</dbReference>
<feature type="region of interest" description="Disordered" evidence="12">
    <location>
        <begin position="141"/>
        <end position="195"/>
    </location>
</feature>
<dbReference type="EC" id="3.2.1.8" evidence="3"/>
<evidence type="ECO:0000256" key="5">
    <source>
        <dbReference type="ARBA" id="ARBA00022729"/>
    </source>
</evidence>
<evidence type="ECO:0000313" key="15">
    <source>
        <dbReference type="EMBL" id="CEM06601.1"/>
    </source>
</evidence>
<dbReference type="VEuPathDB" id="CryptoDB:Vbra_14381"/>
<dbReference type="PANTHER" id="PTHR31490">
    <property type="entry name" value="GLYCOSYL HYDROLASE"/>
    <property type="match status" value="1"/>
</dbReference>
<dbReference type="CDD" id="cd01100">
    <property type="entry name" value="APPLE_Factor_XI_like"/>
    <property type="match status" value="1"/>
</dbReference>
<evidence type="ECO:0000256" key="4">
    <source>
        <dbReference type="ARBA" id="ARBA00022651"/>
    </source>
</evidence>
<evidence type="ECO:0000256" key="9">
    <source>
        <dbReference type="ARBA" id="ARBA00023277"/>
    </source>
</evidence>
<protein>
    <recommendedName>
        <fullName evidence="3">endo-1,4-beta-xylanase</fullName>
        <ecNumber evidence="3">3.2.1.8</ecNumber>
    </recommendedName>
</protein>
<dbReference type="SUPFAM" id="SSF57414">
    <property type="entry name" value="Hairpin loop containing domain-like"/>
    <property type="match status" value="2"/>
</dbReference>
<dbReference type="InterPro" id="IPR000177">
    <property type="entry name" value="Apple"/>
</dbReference>
<keyword evidence="8" id="KW-1015">Disulfide bond</keyword>
<dbReference type="GO" id="GO:0006508">
    <property type="term" value="P:proteolysis"/>
    <property type="evidence" value="ECO:0007669"/>
    <property type="project" value="InterPro"/>
</dbReference>
<evidence type="ECO:0000256" key="10">
    <source>
        <dbReference type="ARBA" id="ARBA00023295"/>
    </source>
</evidence>
<comment type="similarity">
    <text evidence="2">Belongs to the glycosyl hydrolase 10 (cellulase F) family.</text>
</comment>
<keyword evidence="10" id="KW-0326">Glycosidase</keyword>
<keyword evidence="16" id="KW-1185">Reference proteome</keyword>
<dbReference type="Gene3D" id="3.20.20.80">
    <property type="entry name" value="Glycosidases"/>
    <property type="match status" value="1"/>
</dbReference>
<dbReference type="Pfam" id="PF00331">
    <property type="entry name" value="Glyco_hydro_10"/>
    <property type="match status" value="1"/>
</dbReference>